<name>A0A0S7Y386_UNCSA</name>
<dbReference type="EMBL" id="LIZX01000030">
    <property type="protein sequence ID" value="KPJ69184.1"/>
    <property type="molecule type" value="Genomic_DNA"/>
</dbReference>
<accession>A0A0S7Y386</accession>
<dbReference type="Gene3D" id="3.40.50.620">
    <property type="entry name" value="HUPs"/>
    <property type="match status" value="1"/>
</dbReference>
<dbReference type="PANTHER" id="PTHR30336">
    <property type="entry name" value="INNER MEMBRANE PROTEIN, PROBABLE PERMEASE"/>
    <property type="match status" value="1"/>
</dbReference>
<evidence type="ECO:0000313" key="2">
    <source>
        <dbReference type="EMBL" id="KPJ69184.1"/>
    </source>
</evidence>
<gene>
    <name evidence="2" type="ORF">AMJ44_04480</name>
</gene>
<organism evidence="2 3">
    <name type="scientific">candidate division WOR-1 bacterium DG_54_3</name>
    <dbReference type="NCBI Taxonomy" id="1703775"/>
    <lineage>
        <taxon>Bacteria</taxon>
        <taxon>Bacillati</taxon>
        <taxon>Saganbacteria</taxon>
    </lineage>
</organism>
<dbReference type="GO" id="GO:0000270">
    <property type="term" value="P:peptidoglycan metabolic process"/>
    <property type="evidence" value="ECO:0007669"/>
    <property type="project" value="TreeGrafter"/>
</dbReference>
<dbReference type="InterPro" id="IPR014729">
    <property type="entry name" value="Rossmann-like_a/b/a_fold"/>
</dbReference>
<dbReference type="AlphaFoldDB" id="A0A0S7Y386"/>
<sequence length="192" mass="22064">MAGMVALLGIYFLHPYLLEGMARYLVVQDKIEPADLIIVLGGGDNGERVAHAVKLYQKGYAKKILMSGGPLAWRLTHTEWMKKQARALGVPVQAILLEDQSRSTIDNAEFTLTIVKKQNYKSVILVTSPTHSRRAKRVFRKVYSKEKINLISHPVPLQDSKFRLPGWWTRHEDTQLVMWEYVSLVYYFLKGY</sequence>
<proteinExistence type="predicted"/>
<comment type="caution">
    <text evidence="2">The sequence shown here is derived from an EMBL/GenBank/DDBJ whole genome shotgun (WGS) entry which is preliminary data.</text>
</comment>
<dbReference type="CDD" id="cd06259">
    <property type="entry name" value="YdcF-like"/>
    <property type="match status" value="1"/>
</dbReference>
<dbReference type="GO" id="GO:0005886">
    <property type="term" value="C:plasma membrane"/>
    <property type="evidence" value="ECO:0007669"/>
    <property type="project" value="TreeGrafter"/>
</dbReference>
<evidence type="ECO:0000313" key="3">
    <source>
        <dbReference type="Proteomes" id="UP000051861"/>
    </source>
</evidence>
<reference evidence="2 3" key="1">
    <citation type="journal article" date="2015" name="Microbiome">
        <title>Genomic resolution of linkages in carbon, nitrogen, and sulfur cycling among widespread estuary sediment bacteria.</title>
        <authorList>
            <person name="Baker B.J."/>
            <person name="Lazar C.S."/>
            <person name="Teske A.P."/>
            <person name="Dick G.J."/>
        </authorList>
    </citation>
    <scope>NUCLEOTIDE SEQUENCE [LARGE SCALE GENOMIC DNA]</scope>
    <source>
        <strain evidence="2">DG_54_3</strain>
    </source>
</reference>
<dbReference type="Proteomes" id="UP000051861">
    <property type="component" value="Unassembled WGS sequence"/>
</dbReference>
<dbReference type="GO" id="GO:0043164">
    <property type="term" value="P:Gram-negative-bacterium-type cell wall biogenesis"/>
    <property type="evidence" value="ECO:0007669"/>
    <property type="project" value="TreeGrafter"/>
</dbReference>
<dbReference type="InterPro" id="IPR003848">
    <property type="entry name" value="DUF218"/>
</dbReference>
<evidence type="ECO:0000259" key="1">
    <source>
        <dbReference type="Pfam" id="PF02698"/>
    </source>
</evidence>
<dbReference type="PANTHER" id="PTHR30336:SF4">
    <property type="entry name" value="ENVELOPE BIOGENESIS FACTOR ELYC"/>
    <property type="match status" value="1"/>
</dbReference>
<protein>
    <recommendedName>
        <fullName evidence="1">DUF218 domain-containing protein</fullName>
    </recommendedName>
</protein>
<dbReference type="InterPro" id="IPR051599">
    <property type="entry name" value="Cell_Envelope_Assoc"/>
</dbReference>
<feature type="domain" description="DUF218" evidence="1">
    <location>
        <begin position="35"/>
        <end position="167"/>
    </location>
</feature>
<dbReference type="Pfam" id="PF02698">
    <property type="entry name" value="DUF218"/>
    <property type="match status" value="1"/>
</dbReference>